<evidence type="ECO:0000256" key="1">
    <source>
        <dbReference type="SAM" id="MobiDB-lite"/>
    </source>
</evidence>
<dbReference type="EMBL" id="CM000781">
    <property type="protein sequence ID" value="AQK64160.1"/>
    <property type="molecule type" value="Genomic_DNA"/>
</dbReference>
<name>A0A1D6GLH0_MAIZE</name>
<dbReference type="InterPro" id="IPR019410">
    <property type="entry name" value="Methyltransf_16"/>
</dbReference>
<gene>
    <name evidence="2" type="ORF">ZEAMMB73_Zm00001d013681</name>
</gene>
<protein>
    <submittedName>
        <fullName evidence="2">Uncharacterized protein</fullName>
    </submittedName>
</protein>
<feature type="region of interest" description="Disordered" evidence="1">
    <location>
        <begin position="203"/>
        <end position="246"/>
    </location>
</feature>
<dbReference type="InParanoid" id="A0A1D6GLH0"/>
<feature type="compositionally biased region" description="Basic and acidic residues" evidence="1">
    <location>
        <begin position="236"/>
        <end position="246"/>
    </location>
</feature>
<accession>A0A1D6GLH0</accession>
<dbReference type="Pfam" id="PF10294">
    <property type="entry name" value="Methyltransf_16"/>
    <property type="match status" value="1"/>
</dbReference>
<dbReference type="AlphaFoldDB" id="A0A1D6GLH0"/>
<feature type="region of interest" description="Disordered" evidence="1">
    <location>
        <begin position="142"/>
        <end position="170"/>
    </location>
</feature>
<evidence type="ECO:0000313" key="2">
    <source>
        <dbReference type="EMBL" id="AQK64160.1"/>
    </source>
</evidence>
<dbReference type="STRING" id="4577.A0A1D6GLH0"/>
<organism evidence="2">
    <name type="scientific">Zea mays</name>
    <name type="common">Maize</name>
    <dbReference type="NCBI Taxonomy" id="4577"/>
    <lineage>
        <taxon>Eukaryota</taxon>
        <taxon>Viridiplantae</taxon>
        <taxon>Streptophyta</taxon>
        <taxon>Embryophyta</taxon>
        <taxon>Tracheophyta</taxon>
        <taxon>Spermatophyta</taxon>
        <taxon>Magnoliopsida</taxon>
        <taxon>Liliopsida</taxon>
        <taxon>Poales</taxon>
        <taxon>Poaceae</taxon>
        <taxon>PACMAD clade</taxon>
        <taxon>Panicoideae</taxon>
        <taxon>Andropogonodae</taxon>
        <taxon>Andropogoneae</taxon>
        <taxon>Tripsacinae</taxon>
        <taxon>Zea</taxon>
    </lineage>
</organism>
<dbReference type="PaxDb" id="4577-AC194338.3_FGP008"/>
<proteinExistence type="predicted"/>
<dbReference type="Gene3D" id="3.40.50.150">
    <property type="entry name" value="Vaccinia Virus protein VP39"/>
    <property type="match status" value="1"/>
</dbReference>
<dbReference type="ExpressionAtlas" id="A0A1D6GLH0">
    <property type="expression patterns" value="baseline and differential"/>
</dbReference>
<dbReference type="InterPro" id="IPR029063">
    <property type="entry name" value="SAM-dependent_MTases_sf"/>
</dbReference>
<reference evidence="2" key="1">
    <citation type="submission" date="2015-12" db="EMBL/GenBank/DDBJ databases">
        <title>Update maize B73 reference genome by single molecule sequencing technologies.</title>
        <authorList>
            <consortium name="Maize Genome Sequencing Project"/>
            <person name="Ware D."/>
        </authorList>
    </citation>
    <scope>NUCLEOTIDE SEQUENCE</scope>
    <source>
        <tissue evidence="2">Seedling</tissue>
    </source>
</reference>
<sequence length="246" mass="26022">MRQCEGHALAVDRGGARRHQRLGHRPHWLWLWDSSLVPAAYFTADSPARCRICGATAVELGAGMGLLGIAATVCLGAAHCVLADVVALLSGLKGNTFANRRRCGNVHDSGRLDIAPARAVYCDGVGGGGSVAGGAALLSAASRKRRRPIGATPAHSGVQEEEEPQQGDDPTATRALFAELDERGTTSELENLALNIQGLGKRRLDGSEKQGGHARSQQQRGFETTELTDDFFGGATERRDEGQCRG</sequence>